<comment type="similarity">
    <text evidence="3">Belongs to the acetyltransferase family. RimI subfamily.</text>
</comment>
<keyword evidence="6" id="KW-0689">Ribosomal protein</keyword>
<dbReference type="NCBIfam" id="TIGR01575">
    <property type="entry name" value="rimI"/>
    <property type="match status" value="1"/>
</dbReference>
<evidence type="ECO:0000313" key="8">
    <source>
        <dbReference type="Proteomes" id="UP000718281"/>
    </source>
</evidence>
<dbReference type="AlphaFoldDB" id="A0A935IMH4"/>
<feature type="domain" description="N-acetyltransferase" evidence="4">
    <location>
        <begin position="6"/>
        <end position="153"/>
    </location>
</feature>
<comment type="caution">
    <text evidence="6">The sequence shown here is derived from an EMBL/GenBank/DDBJ whole genome shotgun (WGS) entry which is preliminary data.</text>
</comment>
<dbReference type="PROSITE" id="PS51186">
    <property type="entry name" value="GNAT"/>
    <property type="match status" value="1"/>
</dbReference>
<keyword evidence="1" id="KW-0808">Transferase</keyword>
<dbReference type="EMBL" id="JADJIB010000001">
    <property type="protein sequence ID" value="MBK7271806.1"/>
    <property type="molecule type" value="Genomic_DNA"/>
</dbReference>
<name>A0A935IMH4_9MICO</name>
<dbReference type="GO" id="GO:0005737">
    <property type="term" value="C:cytoplasm"/>
    <property type="evidence" value="ECO:0007669"/>
    <property type="project" value="UniProtKB-SubCell"/>
</dbReference>
<dbReference type="GO" id="GO:0005840">
    <property type="term" value="C:ribosome"/>
    <property type="evidence" value="ECO:0007669"/>
    <property type="project" value="UniProtKB-KW"/>
</dbReference>
<dbReference type="Proteomes" id="UP000726105">
    <property type="component" value="Unassembled WGS sequence"/>
</dbReference>
<evidence type="ECO:0000256" key="3">
    <source>
        <dbReference type="RuleBase" id="RU363094"/>
    </source>
</evidence>
<dbReference type="InterPro" id="IPR050832">
    <property type="entry name" value="Bact_Acetyltransf"/>
</dbReference>
<evidence type="ECO:0000313" key="9">
    <source>
        <dbReference type="Proteomes" id="UP000726105"/>
    </source>
</evidence>
<organism evidence="6 9">
    <name type="scientific">Candidatus Phosphoribacter hodrii</name>
    <dbReference type="NCBI Taxonomy" id="2953743"/>
    <lineage>
        <taxon>Bacteria</taxon>
        <taxon>Bacillati</taxon>
        <taxon>Actinomycetota</taxon>
        <taxon>Actinomycetes</taxon>
        <taxon>Micrococcales</taxon>
        <taxon>Dermatophilaceae</taxon>
        <taxon>Candidatus Phosphoribacter</taxon>
    </lineage>
</organism>
<dbReference type="EMBL" id="JADIXZ010000004">
    <property type="protein sequence ID" value="MBK6301075.1"/>
    <property type="molecule type" value="Genomic_DNA"/>
</dbReference>
<gene>
    <name evidence="6" type="primary">rimI</name>
    <name evidence="5" type="ORF">IPF40_08475</name>
    <name evidence="6" type="ORF">IPI13_01075</name>
    <name evidence="7" type="ORF">IPP00_14370</name>
</gene>
<sequence>MSAREVTMRELRWSDIPALAQAERELFADDAWTEPTWWAELAGRPRRDYVVAAASDGTIAGYAGVDCAGDTADVMTIAVDTAYRGTGLGDRLLGDLLGRASAAGAQSVLLEVRADNAPALGLYGRHGFEQVSVRRRYYQPGDVDALVLRRRLP</sequence>
<evidence type="ECO:0000313" key="5">
    <source>
        <dbReference type="EMBL" id="MBK6301075.1"/>
    </source>
</evidence>
<evidence type="ECO:0000313" key="7">
    <source>
        <dbReference type="EMBL" id="MBL0005100.1"/>
    </source>
</evidence>
<keyword evidence="2" id="KW-0012">Acyltransferase</keyword>
<comment type="function">
    <text evidence="3">Acetylates the N-terminal alanine of ribosomal protein bS18.</text>
</comment>
<dbReference type="InterPro" id="IPR016181">
    <property type="entry name" value="Acyl_CoA_acyltransferase"/>
</dbReference>
<evidence type="ECO:0000259" key="4">
    <source>
        <dbReference type="PROSITE" id="PS51186"/>
    </source>
</evidence>
<dbReference type="InterPro" id="IPR000182">
    <property type="entry name" value="GNAT_dom"/>
</dbReference>
<dbReference type="Pfam" id="PF00583">
    <property type="entry name" value="Acetyltransf_1"/>
    <property type="match status" value="1"/>
</dbReference>
<accession>A0A935IMH4</accession>
<dbReference type="Gene3D" id="3.40.630.30">
    <property type="match status" value="1"/>
</dbReference>
<dbReference type="Proteomes" id="UP000886632">
    <property type="component" value="Unassembled WGS sequence"/>
</dbReference>
<dbReference type="EC" id="2.3.1.266" evidence="3"/>
<evidence type="ECO:0000256" key="2">
    <source>
        <dbReference type="ARBA" id="ARBA00023315"/>
    </source>
</evidence>
<comment type="catalytic activity">
    <reaction evidence="3">
        <text>N-terminal L-alanyl-[ribosomal protein bS18] + acetyl-CoA = N-terminal N(alpha)-acetyl-L-alanyl-[ribosomal protein bS18] + CoA + H(+)</text>
        <dbReference type="Rhea" id="RHEA:43756"/>
        <dbReference type="Rhea" id="RHEA-COMP:10676"/>
        <dbReference type="Rhea" id="RHEA-COMP:10677"/>
        <dbReference type="ChEBI" id="CHEBI:15378"/>
        <dbReference type="ChEBI" id="CHEBI:57287"/>
        <dbReference type="ChEBI" id="CHEBI:57288"/>
        <dbReference type="ChEBI" id="CHEBI:64718"/>
        <dbReference type="ChEBI" id="CHEBI:83683"/>
        <dbReference type="EC" id="2.3.1.266"/>
    </reaction>
</comment>
<dbReference type="SUPFAM" id="SSF55729">
    <property type="entry name" value="Acyl-CoA N-acyltransferases (Nat)"/>
    <property type="match status" value="1"/>
</dbReference>
<evidence type="ECO:0000313" key="6">
    <source>
        <dbReference type="EMBL" id="MBK7271806.1"/>
    </source>
</evidence>
<comment type="subcellular location">
    <subcellularLocation>
        <location evidence="3">Cytoplasm</location>
    </subcellularLocation>
</comment>
<protein>
    <recommendedName>
        <fullName evidence="3">[Ribosomal protein bS18]-alanine N-acetyltransferase</fullName>
        <ecNumber evidence="3">2.3.1.266</ecNumber>
    </recommendedName>
</protein>
<dbReference type="GO" id="GO:0008999">
    <property type="term" value="F:protein-N-terminal-alanine acetyltransferase activity"/>
    <property type="evidence" value="ECO:0007669"/>
    <property type="project" value="UniProtKB-EC"/>
</dbReference>
<proteinExistence type="inferred from homology"/>
<keyword evidence="6" id="KW-0687">Ribonucleoprotein</keyword>
<reference evidence="8 9" key="1">
    <citation type="submission" date="2020-10" db="EMBL/GenBank/DDBJ databases">
        <title>Connecting structure to function with the recovery of over 1000 high-quality activated sludge metagenome-assembled genomes encoding full-length rRNA genes using long-read sequencing.</title>
        <authorList>
            <person name="Singleton C.M."/>
            <person name="Petriglieri F."/>
            <person name="Kristensen J.M."/>
            <person name="Kirkegaard R.H."/>
            <person name="Michaelsen T.Y."/>
            <person name="Andersen M.H."/>
            <person name="Karst S.M."/>
            <person name="Dueholm M.S."/>
            <person name="Nielsen P.H."/>
            <person name="Albertsen M."/>
        </authorList>
    </citation>
    <scope>NUCLEOTIDE SEQUENCE [LARGE SCALE GENOMIC DNA]</scope>
    <source>
        <strain evidence="5">AalE_18-Q3-R2-46_BAT3C.188</strain>
        <strain evidence="6">Ega_18-Q3-R5-49_MAXAC.001</strain>
        <strain evidence="7">Ribe_18-Q3-R11-54_MAXAC.001</strain>
    </source>
</reference>
<keyword evidence="3" id="KW-0963">Cytoplasm</keyword>
<dbReference type="EMBL" id="JADKGK010000024">
    <property type="protein sequence ID" value="MBL0005100.1"/>
    <property type="molecule type" value="Genomic_DNA"/>
</dbReference>
<dbReference type="InterPro" id="IPR006464">
    <property type="entry name" value="AcTrfase_RimI/Ard1"/>
</dbReference>
<dbReference type="Proteomes" id="UP000718281">
    <property type="component" value="Unassembled WGS sequence"/>
</dbReference>
<dbReference type="PANTHER" id="PTHR43877">
    <property type="entry name" value="AMINOALKYLPHOSPHONATE N-ACETYLTRANSFERASE-RELATED-RELATED"/>
    <property type="match status" value="1"/>
</dbReference>
<evidence type="ECO:0000256" key="1">
    <source>
        <dbReference type="ARBA" id="ARBA00022679"/>
    </source>
</evidence>